<name>A0ACB1AAN4_MELEN</name>
<sequence length="72" mass="8273">MALNCQISLFIIPFILLNILHLINPHSCPSQNVCSGSDPATLQLEGYSRQKKVINQIKFKIQSDLFIRYPHY</sequence>
<keyword evidence="2" id="KW-1185">Reference proteome</keyword>
<dbReference type="EMBL" id="CAVMJV010000065">
    <property type="protein sequence ID" value="CAK5087421.1"/>
    <property type="molecule type" value="Genomic_DNA"/>
</dbReference>
<reference evidence="1" key="1">
    <citation type="submission" date="2023-11" db="EMBL/GenBank/DDBJ databases">
        <authorList>
            <person name="Poullet M."/>
        </authorList>
    </citation>
    <scope>NUCLEOTIDE SEQUENCE</scope>
    <source>
        <strain evidence="1">E1834</strain>
    </source>
</reference>
<evidence type="ECO:0000313" key="1">
    <source>
        <dbReference type="EMBL" id="CAK5087421.1"/>
    </source>
</evidence>
<protein>
    <submittedName>
        <fullName evidence="1">Uncharacterized protein</fullName>
    </submittedName>
</protein>
<accession>A0ACB1AAN4</accession>
<gene>
    <name evidence="1" type="ORF">MENTE1834_LOCUS34990</name>
</gene>
<organism evidence="1 2">
    <name type="scientific">Meloidogyne enterolobii</name>
    <name type="common">Root-knot nematode worm</name>
    <name type="synonym">Meloidogyne mayaguensis</name>
    <dbReference type="NCBI Taxonomy" id="390850"/>
    <lineage>
        <taxon>Eukaryota</taxon>
        <taxon>Metazoa</taxon>
        <taxon>Ecdysozoa</taxon>
        <taxon>Nematoda</taxon>
        <taxon>Chromadorea</taxon>
        <taxon>Rhabditida</taxon>
        <taxon>Tylenchina</taxon>
        <taxon>Tylenchomorpha</taxon>
        <taxon>Tylenchoidea</taxon>
        <taxon>Meloidogynidae</taxon>
        <taxon>Meloidogyninae</taxon>
        <taxon>Meloidogyne</taxon>
    </lineage>
</organism>
<dbReference type="Proteomes" id="UP001497535">
    <property type="component" value="Unassembled WGS sequence"/>
</dbReference>
<evidence type="ECO:0000313" key="2">
    <source>
        <dbReference type="Proteomes" id="UP001497535"/>
    </source>
</evidence>
<proteinExistence type="predicted"/>
<comment type="caution">
    <text evidence="1">The sequence shown here is derived from an EMBL/GenBank/DDBJ whole genome shotgun (WGS) entry which is preliminary data.</text>
</comment>